<proteinExistence type="predicted"/>
<dbReference type="AlphaFoldDB" id="R7WHP8"/>
<comment type="caution">
    <text evidence="2">The sequence shown here is derived from an EMBL/GenBank/DDBJ whole genome shotgun (WGS) entry which is preliminary data.</text>
</comment>
<organism evidence="2 3">
    <name type="scientific">Rhodococcus rhodnii LMG 5362</name>
    <dbReference type="NCBI Taxonomy" id="1273125"/>
    <lineage>
        <taxon>Bacteria</taxon>
        <taxon>Bacillati</taxon>
        <taxon>Actinomycetota</taxon>
        <taxon>Actinomycetes</taxon>
        <taxon>Mycobacteriales</taxon>
        <taxon>Nocardiaceae</taxon>
        <taxon>Rhodococcus</taxon>
    </lineage>
</organism>
<keyword evidence="3" id="KW-1185">Reference proteome</keyword>
<evidence type="ECO:0000256" key="1">
    <source>
        <dbReference type="SAM" id="MobiDB-lite"/>
    </source>
</evidence>
<sequence length="30" mass="3403">MRWWANATKGVLVSENTSPDREDAPEPDTE</sequence>
<gene>
    <name evidence="2" type="ORF">Rrhod_3977</name>
</gene>
<evidence type="ECO:0000313" key="2">
    <source>
        <dbReference type="EMBL" id="EOM74710.1"/>
    </source>
</evidence>
<evidence type="ECO:0000313" key="3">
    <source>
        <dbReference type="Proteomes" id="UP000013525"/>
    </source>
</evidence>
<accession>R7WHP8</accession>
<dbReference type="EMBL" id="APMY01000125">
    <property type="protein sequence ID" value="EOM74710.1"/>
    <property type="molecule type" value="Genomic_DNA"/>
</dbReference>
<dbReference type="Proteomes" id="UP000013525">
    <property type="component" value="Unassembled WGS sequence"/>
</dbReference>
<name>R7WHP8_9NOCA</name>
<protein>
    <submittedName>
        <fullName evidence="2">Uncharacterized protein</fullName>
    </submittedName>
</protein>
<feature type="region of interest" description="Disordered" evidence="1">
    <location>
        <begin position="1"/>
        <end position="30"/>
    </location>
</feature>
<reference evidence="2 3" key="1">
    <citation type="journal article" date="2013" name="Genome Announc.">
        <title>Draft Genome Sequence of Rhodococcus rhodnii Strain LMG5362, a Symbiont of Rhodnius prolixus (Hemiptera, Reduviidae, Triatominae), the Principle Vector of Trypanosoma cruzi.</title>
        <authorList>
            <person name="Pachebat J.A."/>
            <person name="van Keulen G."/>
            <person name="Whitten M.M."/>
            <person name="Girdwood S."/>
            <person name="Del Sol R."/>
            <person name="Dyson P.J."/>
            <person name="Facey P.D."/>
        </authorList>
    </citation>
    <scope>NUCLEOTIDE SEQUENCE [LARGE SCALE GENOMIC DNA]</scope>
    <source>
        <strain evidence="2 3">LMG 5362</strain>
    </source>
</reference>